<dbReference type="EMBL" id="SGPM01000138">
    <property type="protein sequence ID" value="THH29144.1"/>
    <property type="molecule type" value="Genomic_DNA"/>
</dbReference>
<feature type="compositionally biased region" description="Low complexity" evidence="1">
    <location>
        <begin position="969"/>
        <end position="1036"/>
    </location>
</feature>
<feature type="compositionally biased region" description="Gly residues" evidence="1">
    <location>
        <begin position="1179"/>
        <end position="1190"/>
    </location>
</feature>
<gene>
    <name evidence="2" type="ORF">EUX98_g5062</name>
</gene>
<keyword evidence="3" id="KW-1185">Reference proteome</keyword>
<feature type="compositionally biased region" description="Basic and acidic residues" evidence="1">
    <location>
        <begin position="191"/>
        <end position="204"/>
    </location>
</feature>
<evidence type="ECO:0000313" key="2">
    <source>
        <dbReference type="EMBL" id="THH29144.1"/>
    </source>
</evidence>
<feature type="compositionally biased region" description="Basic residues" evidence="1">
    <location>
        <begin position="418"/>
        <end position="427"/>
    </location>
</feature>
<feature type="region of interest" description="Disordered" evidence="1">
    <location>
        <begin position="1086"/>
        <end position="1262"/>
    </location>
</feature>
<accession>A0A4S4MSJ2</accession>
<evidence type="ECO:0000313" key="3">
    <source>
        <dbReference type="Proteomes" id="UP000308730"/>
    </source>
</evidence>
<protein>
    <submittedName>
        <fullName evidence="2">Uncharacterized protein</fullName>
    </submittedName>
</protein>
<feature type="compositionally biased region" description="Basic and acidic residues" evidence="1">
    <location>
        <begin position="253"/>
        <end position="265"/>
    </location>
</feature>
<dbReference type="OrthoDB" id="9451547at2759"/>
<name>A0A4S4MSJ2_9APHY</name>
<proteinExistence type="predicted"/>
<feature type="compositionally biased region" description="Polar residues" evidence="1">
    <location>
        <begin position="749"/>
        <end position="759"/>
    </location>
</feature>
<reference evidence="2 3" key="1">
    <citation type="submission" date="2019-02" db="EMBL/GenBank/DDBJ databases">
        <title>Genome sequencing of the rare red list fungi Antrodiella citrinella (Flaviporus citrinellus).</title>
        <authorList>
            <person name="Buettner E."/>
            <person name="Kellner H."/>
        </authorList>
    </citation>
    <scope>NUCLEOTIDE SEQUENCE [LARGE SCALE GENOMIC DNA]</scope>
    <source>
        <strain evidence="2 3">DSM 108506</strain>
    </source>
</reference>
<feature type="compositionally biased region" description="Low complexity" evidence="1">
    <location>
        <begin position="919"/>
        <end position="938"/>
    </location>
</feature>
<feature type="region of interest" description="Disordered" evidence="1">
    <location>
        <begin position="481"/>
        <end position="500"/>
    </location>
</feature>
<feature type="region of interest" description="Disordered" evidence="1">
    <location>
        <begin position="590"/>
        <end position="619"/>
    </location>
</feature>
<feature type="region of interest" description="Disordered" evidence="1">
    <location>
        <begin position="165"/>
        <end position="449"/>
    </location>
</feature>
<feature type="region of interest" description="Disordered" evidence="1">
    <location>
        <begin position="519"/>
        <end position="552"/>
    </location>
</feature>
<dbReference type="Proteomes" id="UP000308730">
    <property type="component" value="Unassembled WGS sequence"/>
</dbReference>
<feature type="compositionally biased region" description="Acidic residues" evidence="1">
    <location>
        <begin position="433"/>
        <end position="442"/>
    </location>
</feature>
<feature type="compositionally biased region" description="Polar residues" evidence="1">
    <location>
        <begin position="1056"/>
        <end position="1069"/>
    </location>
</feature>
<feature type="compositionally biased region" description="Polar residues" evidence="1">
    <location>
        <begin position="813"/>
        <end position="823"/>
    </location>
</feature>
<feature type="compositionally biased region" description="Low complexity" evidence="1">
    <location>
        <begin position="946"/>
        <end position="956"/>
    </location>
</feature>
<feature type="compositionally biased region" description="Acidic residues" evidence="1">
    <location>
        <begin position="367"/>
        <end position="377"/>
    </location>
</feature>
<feature type="compositionally biased region" description="Low complexity" evidence="1">
    <location>
        <begin position="673"/>
        <end position="689"/>
    </location>
</feature>
<feature type="compositionally biased region" description="Low complexity" evidence="1">
    <location>
        <begin position="1165"/>
        <end position="1178"/>
    </location>
</feature>
<feature type="compositionally biased region" description="Low complexity" evidence="1">
    <location>
        <begin position="761"/>
        <end position="778"/>
    </location>
</feature>
<evidence type="ECO:0000256" key="1">
    <source>
        <dbReference type="SAM" id="MobiDB-lite"/>
    </source>
</evidence>
<comment type="caution">
    <text evidence="2">The sequence shown here is derived from an EMBL/GenBank/DDBJ whole genome shotgun (WGS) entry which is preliminary data.</text>
</comment>
<feature type="compositionally biased region" description="Low complexity" evidence="1">
    <location>
        <begin position="1233"/>
        <end position="1256"/>
    </location>
</feature>
<feature type="compositionally biased region" description="Basic residues" evidence="1">
    <location>
        <begin position="381"/>
        <end position="394"/>
    </location>
</feature>
<feature type="compositionally biased region" description="Basic and acidic residues" evidence="1">
    <location>
        <begin position="489"/>
        <end position="500"/>
    </location>
</feature>
<organism evidence="2 3">
    <name type="scientific">Antrodiella citrinella</name>
    <dbReference type="NCBI Taxonomy" id="2447956"/>
    <lineage>
        <taxon>Eukaryota</taxon>
        <taxon>Fungi</taxon>
        <taxon>Dikarya</taxon>
        <taxon>Basidiomycota</taxon>
        <taxon>Agaricomycotina</taxon>
        <taxon>Agaricomycetes</taxon>
        <taxon>Polyporales</taxon>
        <taxon>Steccherinaceae</taxon>
        <taxon>Antrodiella</taxon>
    </lineage>
</organism>
<feature type="compositionally biased region" description="Low complexity" evidence="1">
    <location>
        <begin position="1191"/>
        <end position="1212"/>
    </location>
</feature>
<feature type="compositionally biased region" description="Low complexity" evidence="1">
    <location>
        <begin position="1093"/>
        <end position="1132"/>
    </location>
</feature>
<feature type="compositionally biased region" description="Gly residues" evidence="1">
    <location>
        <begin position="1151"/>
        <end position="1164"/>
    </location>
</feature>
<feature type="compositionally biased region" description="Polar residues" evidence="1">
    <location>
        <begin position="857"/>
        <end position="884"/>
    </location>
</feature>
<sequence>MSLHDHGAPRRLSIFTFFRIVSSTRRDWLESLIVVLPLKMDPESSDILGGRLPVVRDGSAKSSSFKSSLYLTLGAGLILWLVWLRVGPIWRQYRDTRYRKGMRRRHGIPDNDHRPFNVAYAAAAQARRAFEDEARRQRRASIDSQASLLAASQLQAAQANIRQRFGQKGTDQGVRAYQRRSHSAQAPAPRVDLHSYAEDDHTSDSHALYPIVEQSSRTRSGANRDRSGKRSRLSTTPVYGKHELEEEEEGVVDEAKESKKSRVESDGQVDGNEDAGWEMDEKEDSGMEIDEDAYEAAGRGSKRSPDRDVDEVAGPSRHSSKRLRKVSRGKVQEVVDHEMEDADDAYDLLSIPRGKKRDRGEVGSVFDGDESIVEEEEDKPRRHTRRRVVSHKKTSVSSRGQKRGADAFESDEEGNAKPVKRTMRQRRGQQTSEDSDGSEDDGMVSHDPLCKGRRIGEEWEVNGIFYKVGPNGQRLRQALVKRSRSRFPMPRDSEHPDRSASIDVFVETWLSDEQYQQAKDRHELAWQETPRQNTAEPDTPGDVPDITPAKSGKNLLWSSTVNESPTTRRPFRLSNVGTVGLRTNPFEQPMVASRRRISSVQSSPMPDSPKLRGSKSYSKWEKQDLEATAMAKLRERAQGLLAAASDKSVTPVAPLFTNGTTTAAAPVNSLFGTPPSTTTPATTSASAPSLSFGTKLAEPSKPSSISFPPAPTSAANGTENKLANVPGPPSFSFAPPSAKTPVAAPIAPTGTTNASNLFAQASAPTPNATTPTAAPSPNLFAPKPPTAASAAHGGMPPPAAPASASNIFAPKPQVSQPSATSNGVPAAQPAPPMFSFKAPAPPAQALNNGPSTPIFGSGQTTQPKPTQSAPSNGFNIFGAANNQPKAADSNVAPAGNSLFSRMSGFGSQPAAPQGSQPVPAASSSTFSFGATASSAPTPVADKKPEASSSTPSTSAPKFDFFGKGSSSNASAVPAPTTSNPAPAPAANSPFGASAFAGFGSNGTAKSTPPSNTFGNSSSGAGSAFGASTPAAGSAFGNPSPAGGNAFGNPTPADGNTFGTPSTTGSAFGTSTLAPAATALVTEAPKSAPLFSFGGPSTTPATSTAPGSAFGGSSTTRTSTFGSAPASSSSLFGAVNPPAPSSKPAASSQSPFGGGFGSTGFGGGAAPSPFGSTATNGSGSAFGGASAGGNLFGASAPSTAFGSTTSTASASKPAETESKAGPFKFNFGASSTSTNTTPAFGAPTPPAASAAPNGAATQPTLNSFGLGTPSNAFSFGASSSQK</sequence>
<feature type="compositionally biased region" description="Low complexity" evidence="1">
    <location>
        <begin position="1141"/>
        <end position="1150"/>
    </location>
</feature>
<feature type="compositionally biased region" description="Acidic residues" evidence="1">
    <location>
        <begin position="271"/>
        <end position="294"/>
    </location>
</feature>
<feature type="compositionally biased region" description="Basic residues" evidence="1">
    <location>
        <begin position="318"/>
        <end position="328"/>
    </location>
</feature>
<feature type="region of interest" description="Disordered" evidence="1">
    <location>
        <begin position="663"/>
        <end position="1069"/>
    </location>
</feature>